<keyword evidence="3 6" id="KW-0812">Transmembrane</keyword>
<dbReference type="InterPro" id="IPR044890">
    <property type="entry name" value="TMEM14_sf"/>
</dbReference>
<reference evidence="7 8" key="1">
    <citation type="journal article" date="2020" name="Nat. Food">
        <title>A phased Vanilla planifolia genome enables genetic improvement of flavour and production.</title>
        <authorList>
            <person name="Hasing T."/>
            <person name="Tang H."/>
            <person name="Brym M."/>
            <person name="Khazi F."/>
            <person name="Huang T."/>
            <person name="Chambers A.H."/>
        </authorList>
    </citation>
    <scope>NUCLEOTIDE SEQUENCE [LARGE SCALE GENOMIC DNA]</scope>
    <source>
        <tissue evidence="7">Leaf</tissue>
    </source>
</reference>
<feature type="transmembrane region" description="Helical" evidence="6">
    <location>
        <begin position="74"/>
        <end position="95"/>
    </location>
</feature>
<evidence type="ECO:0000313" key="7">
    <source>
        <dbReference type="EMBL" id="KAG0501483.1"/>
    </source>
</evidence>
<keyword evidence="4 6" id="KW-1133">Transmembrane helix</keyword>
<dbReference type="PANTHER" id="PTHR12668:SF5">
    <property type="entry name" value="PROTEIN FATTY ACID EXPORT 5-RELATED"/>
    <property type="match status" value="1"/>
</dbReference>
<accession>A0A835SCY8</accession>
<evidence type="ECO:0000256" key="3">
    <source>
        <dbReference type="ARBA" id="ARBA00022692"/>
    </source>
</evidence>
<dbReference type="Proteomes" id="UP000639772">
    <property type="component" value="Chromosome 1"/>
</dbReference>
<dbReference type="Gene3D" id="1.10.10.1740">
    <property type="entry name" value="Transmembrane protein 14-like"/>
    <property type="match status" value="1"/>
</dbReference>
<evidence type="ECO:0000256" key="1">
    <source>
        <dbReference type="ARBA" id="ARBA00004370"/>
    </source>
</evidence>
<dbReference type="OrthoDB" id="5620at2759"/>
<feature type="transmembrane region" description="Helical" evidence="6">
    <location>
        <begin position="101"/>
        <end position="120"/>
    </location>
</feature>
<organism evidence="7 8">
    <name type="scientific">Vanilla planifolia</name>
    <name type="common">Vanilla</name>
    <dbReference type="NCBI Taxonomy" id="51239"/>
    <lineage>
        <taxon>Eukaryota</taxon>
        <taxon>Viridiplantae</taxon>
        <taxon>Streptophyta</taxon>
        <taxon>Embryophyta</taxon>
        <taxon>Tracheophyta</taxon>
        <taxon>Spermatophyta</taxon>
        <taxon>Magnoliopsida</taxon>
        <taxon>Liliopsida</taxon>
        <taxon>Asparagales</taxon>
        <taxon>Orchidaceae</taxon>
        <taxon>Vanilloideae</taxon>
        <taxon>Vanilleae</taxon>
        <taxon>Vanilla</taxon>
    </lineage>
</organism>
<comment type="subcellular location">
    <subcellularLocation>
        <location evidence="1">Membrane</location>
    </subcellularLocation>
</comment>
<comment type="caution">
    <text evidence="7">The sequence shown here is derived from an EMBL/GenBank/DDBJ whole genome shotgun (WGS) entry which is preliminary data.</text>
</comment>
<evidence type="ECO:0000256" key="5">
    <source>
        <dbReference type="ARBA" id="ARBA00023136"/>
    </source>
</evidence>
<proteinExistence type="inferred from homology"/>
<dbReference type="PANTHER" id="PTHR12668">
    <property type="entry name" value="TRANSMEMBRANE PROTEIN 14, 15"/>
    <property type="match status" value="1"/>
</dbReference>
<evidence type="ECO:0000313" key="8">
    <source>
        <dbReference type="Proteomes" id="UP000639772"/>
    </source>
</evidence>
<dbReference type="Pfam" id="PF03647">
    <property type="entry name" value="Tmemb_14"/>
    <property type="match status" value="1"/>
</dbReference>
<dbReference type="GO" id="GO:0009706">
    <property type="term" value="C:chloroplast inner membrane"/>
    <property type="evidence" value="ECO:0007669"/>
    <property type="project" value="TreeGrafter"/>
</dbReference>
<dbReference type="InterPro" id="IPR005349">
    <property type="entry name" value="TMEM14"/>
</dbReference>
<dbReference type="EMBL" id="JADCNM010000001">
    <property type="protein sequence ID" value="KAG0501483.1"/>
    <property type="molecule type" value="Genomic_DNA"/>
</dbReference>
<name>A0A835SCY8_VANPL</name>
<dbReference type="GO" id="GO:0015245">
    <property type="term" value="F:fatty acid transmembrane transporter activity"/>
    <property type="evidence" value="ECO:0007669"/>
    <property type="project" value="TreeGrafter"/>
</dbReference>
<comment type="similarity">
    <text evidence="2">Belongs to the TMEM14 family.</text>
</comment>
<evidence type="ECO:0000256" key="2">
    <source>
        <dbReference type="ARBA" id="ARBA00007590"/>
    </source>
</evidence>
<gene>
    <name evidence="7" type="ORF">HPP92_001555</name>
</gene>
<evidence type="ECO:0000256" key="6">
    <source>
        <dbReference type="SAM" id="Phobius"/>
    </source>
</evidence>
<dbReference type="AlphaFoldDB" id="A0A835SCY8"/>
<protein>
    <submittedName>
        <fullName evidence="7">Uncharacterized protein</fullName>
    </submittedName>
</protein>
<evidence type="ECO:0000256" key="4">
    <source>
        <dbReference type="ARBA" id="ARBA00022989"/>
    </source>
</evidence>
<sequence>MSRGIDYLERGGRERCTISASLFRTACLFWRAGRPDISGAEALPRLPEVPPQAFFLSLQGFVSLKAFEKRRNSYIALVLETVCALGLAYVMGQRYIQTSKIMPAGVVAGLSALMAVFYIFKIATGGNHIPAKAE</sequence>
<keyword evidence="5 6" id="KW-0472">Membrane</keyword>